<evidence type="ECO:0000256" key="4">
    <source>
        <dbReference type="ARBA" id="ARBA00023136"/>
    </source>
</evidence>
<evidence type="ECO:0000313" key="7">
    <source>
        <dbReference type="EMBL" id="OON19326.1"/>
    </source>
</evidence>
<feature type="transmembrane region" description="Helical" evidence="5">
    <location>
        <begin position="364"/>
        <end position="388"/>
    </location>
</feature>
<reference evidence="7 8" key="1">
    <citation type="submission" date="2015-03" db="EMBL/GenBank/DDBJ databases">
        <title>Draft genome of the nematode, Opisthorchis viverrini.</title>
        <authorList>
            <person name="Mitreva M."/>
        </authorList>
    </citation>
    <scope>NUCLEOTIDE SEQUENCE [LARGE SCALE GENOMIC DNA]</scope>
    <source>
        <strain evidence="7">Khon Kaen</strain>
    </source>
</reference>
<dbReference type="CDD" id="cd14978">
    <property type="entry name" value="7tmA_FMRFamide_R-like"/>
    <property type="match status" value="1"/>
</dbReference>
<dbReference type="PANTHER" id="PTHR46641:SF25">
    <property type="entry name" value="CNMAMIDE RECEPTOR-RELATED"/>
    <property type="match status" value="1"/>
</dbReference>
<gene>
    <name evidence="7" type="ORF">X801_04808</name>
</gene>
<dbReference type="Gene3D" id="1.20.1070.10">
    <property type="entry name" value="Rhodopsin 7-helix transmembrane proteins"/>
    <property type="match status" value="1"/>
</dbReference>
<dbReference type="Pfam" id="PF00001">
    <property type="entry name" value="7tm_1"/>
    <property type="match status" value="1"/>
</dbReference>
<comment type="subcellular location">
    <subcellularLocation>
        <location evidence="1">Membrane</location>
    </subcellularLocation>
</comment>
<keyword evidence="4 5" id="KW-0472">Membrane</keyword>
<dbReference type="InterPro" id="IPR052954">
    <property type="entry name" value="GPCR-Ligand_Int"/>
</dbReference>
<dbReference type="PROSITE" id="PS50262">
    <property type="entry name" value="G_PROTEIN_RECEP_F1_2"/>
    <property type="match status" value="1"/>
</dbReference>
<dbReference type="InterPro" id="IPR017452">
    <property type="entry name" value="GPCR_Rhodpsn_7TM"/>
</dbReference>
<keyword evidence="7" id="KW-0675">Receptor</keyword>
<evidence type="ECO:0000256" key="3">
    <source>
        <dbReference type="ARBA" id="ARBA00022989"/>
    </source>
</evidence>
<dbReference type="SUPFAM" id="SSF81321">
    <property type="entry name" value="Family A G protein-coupled receptor-like"/>
    <property type="match status" value="1"/>
</dbReference>
<dbReference type="GO" id="GO:0004930">
    <property type="term" value="F:G protein-coupled receptor activity"/>
    <property type="evidence" value="ECO:0007669"/>
    <property type="project" value="InterPro"/>
</dbReference>
<proteinExistence type="predicted"/>
<sequence length="544" mass="61041">MSADVCSKIDLNVVKAVERLRQMMQAEDSTFVPNFSQTPDDLIKTVIMRKSPGVFLTTCKIYHFLWTFVPPIVFLLGSLGNTLAFLVLRHPATRHVSVFVYLTARSVVDEIVLTVGLLRRWIDYLVGTKLENTSAIFCKLAQFLGTSSSLLSVWLTVLLTAERALVVTFPLQGNRLVTFAKVRRAIIFLSVVCVAISMHFFFTVDLVQRNAENCVLRVEMNGSSPLDEGSHEFLFNITSLKGKSSKSVCDGHCSFPDGMATMRWLWTTVDAIIYCYLPFCLIFSLNIVILHYVYAAHKDQYGIRAQPERLKSGSLGVDNNIRQLTIMLQVVSFSFLVTTVSIVVMKTLIQVPAMKSVTSVQTKAAFQLADTVAELLMYINHAMNFYLFCATGKRFRSRLVFLLMKCKRQTCAWFCVQQQEITTACNARCSQFSNNGQMSAQFARKESSSRGRVKPPNFTMKRPITCPERVFGGEEISGAQTNSIPGAQTNFPAVHMNVRADLVRLPASEVKYTPICVIFPNNAASHWPDSKQRYCPLQIPSNDV</sequence>
<dbReference type="GO" id="GO:0016020">
    <property type="term" value="C:membrane"/>
    <property type="evidence" value="ECO:0007669"/>
    <property type="project" value="UniProtKB-SubCell"/>
</dbReference>
<evidence type="ECO:0000256" key="2">
    <source>
        <dbReference type="ARBA" id="ARBA00022692"/>
    </source>
</evidence>
<evidence type="ECO:0000256" key="1">
    <source>
        <dbReference type="ARBA" id="ARBA00004370"/>
    </source>
</evidence>
<evidence type="ECO:0000259" key="6">
    <source>
        <dbReference type="PROSITE" id="PS50262"/>
    </source>
</evidence>
<evidence type="ECO:0000313" key="8">
    <source>
        <dbReference type="Proteomes" id="UP000243686"/>
    </source>
</evidence>
<feature type="transmembrane region" description="Helical" evidence="5">
    <location>
        <begin position="324"/>
        <end position="344"/>
    </location>
</feature>
<dbReference type="AlphaFoldDB" id="A0A1S8WXZ4"/>
<feature type="domain" description="G-protein coupled receptors family 1 profile" evidence="6">
    <location>
        <begin position="80"/>
        <end position="388"/>
    </location>
</feature>
<organism evidence="7 8">
    <name type="scientific">Opisthorchis viverrini</name>
    <name type="common">Southeast Asian liver fluke</name>
    <dbReference type="NCBI Taxonomy" id="6198"/>
    <lineage>
        <taxon>Eukaryota</taxon>
        <taxon>Metazoa</taxon>
        <taxon>Spiralia</taxon>
        <taxon>Lophotrochozoa</taxon>
        <taxon>Platyhelminthes</taxon>
        <taxon>Trematoda</taxon>
        <taxon>Digenea</taxon>
        <taxon>Opisthorchiida</taxon>
        <taxon>Opisthorchiata</taxon>
        <taxon>Opisthorchiidae</taxon>
        <taxon>Opisthorchis</taxon>
    </lineage>
</organism>
<accession>A0A1S8WXZ4</accession>
<dbReference type="PANTHER" id="PTHR46641">
    <property type="entry name" value="FMRFAMIDE RECEPTOR-RELATED"/>
    <property type="match status" value="1"/>
</dbReference>
<dbReference type="InterPro" id="IPR000276">
    <property type="entry name" value="GPCR_Rhodpsn"/>
</dbReference>
<protein>
    <submittedName>
        <fullName evidence="7">7 transmembrane receptor</fullName>
    </submittedName>
</protein>
<dbReference type="PRINTS" id="PR00237">
    <property type="entry name" value="GPCRRHODOPSN"/>
</dbReference>
<feature type="transmembrane region" description="Helical" evidence="5">
    <location>
        <begin position="61"/>
        <end position="86"/>
    </location>
</feature>
<keyword evidence="3 5" id="KW-1133">Transmembrane helix</keyword>
<name>A0A1S8WXZ4_OPIVI</name>
<feature type="transmembrane region" description="Helical" evidence="5">
    <location>
        <begin position="271"/>
        <end position="294"/>
    </location>
</feature>
<feature type="transmembrane region" description="Helical" evidence="5">
    <location>
        <begin position="182"/>
        <end position="202"/>
    </location>
</feature>
<keyword evidence="2 5" id="KW-0812">Transmembrane</keyword>
<dbReference type="EMBL" id="KV893408">
    <property type="protein sequence ID" value="OON19326.1"/>
    <property type="molecule type" value="Genomic_DNA"/>
</dbReference>
<dbReference type="Proteomes" id="UP000243686">
    <property type="component" value="Unassembled WGS sequence"/>
</dbReference>
<keyword evidence="8" id="KW-1185">Reference proteome</keyword>
<evidence type="ECO:0000256" key="5">
    <source>
        <dbReference type="SAM" id="Phobius"/>
    </source>
</evidence>